<proteinExistence type="predicted"/>
<dbReference type="AlphaFoldDB" id="A0A426Y7G2"/>
<name>A0A426Y7G2_ENSVE</name>
<organism evidence="1 2">
    <name type="scientific">Ensete ventricosum</name>
    <name type="common">Abyssinian banana</name>
    <name type="synonym">Musa ensete</name>
    <dbReference type="NCBI Taxonomy" id="4639"/>
    <lineage>
        <taxon>Eukaryota</taxon>
        <taxon>Viridiplantae</taxon>
        <taxon>Streptophyta</taxon>
        <taxon>Embryophyta</taxon>
        <taxon>Tracheophyta</taxon>
        <taxon>Spermatophyta</taxon>
        <taxon>Magnoliopsida</taxon>
        <taxon>Liliopsida</taxon>
        <taxon>Zingiberales</taxon>
        <taxon>Musaceae</taxon>
        <taxon>Ensete</taxon>
    </lineage>
</organism>
<dbReference type="EMBL" id="AMZH03014428">
    <property type="protein sequence ID" value="RRT47658.1"/>
    <property type="molecule type" value="Genomic_DNA"/>
</dbReference>
<sequence>MVRVSIIPVFKGDLRVLAPSRPLFDRRPGVGFPGRGTVSPGCRSPDNNIYVPFNWSIRLRGGVPVPTGSFLGGPLILNEAMEMPLAN</sequence>
<reference evidence="1 2" key="1">
    <citation type="journal article" date="2014" name="Agronomy (Basel)">
        <title>A Draft Genome Sequence for Ensete ventricosum, the Drought-Tolerant Tree Against Hunger.</title>
        <authorList>
            <person name="Harrison J."/>
            <person name="Moore K.A."/>
            <person name="Paszkiewicz K."/>
            <person name="Jones T."/>
            <person name="Grant M."/>
            <person name="Ambacheew D."/>
            <person name="Muzemil S."/>
            <person name="Studholme D.J."/>
        </authorList>
    </citation>
    <scope>NUCLEOTIDE SEQUENCE [LARGE SCALE GENOMIC DNA]</scope>
</reference>
<comment type="caution">
    <text evidence="1">The sequence shown here is derived from an EMBL/GenBank/DDBJ whole genome shotgun (WGS) entry which is preliminary data.</text>
</comment>
<evidence type="ECO:0000313" key="1">
    <source>
        <dbReference type="EMBL" id="RRT47658.1"/>
    </source>
</evidence>
<evidence type="ECO:0000313" key="2">
    <source>
        <dbReference type="Proteomes" id="UP000287651"/>
    </source>
</evidence>
<protein>
    <submittedName>
        <fullName evidence="1">Uncharacterized protein</fullName>
    </submittedName>
</protein>
<dbReference type="Proteomes" id="UP000287651">
    <property type="component" value="Unassembled WGS sequence"/>
</dbReference>
<accession>A0A426Y7G2</accession>
<gene>
    <name evidence="1" type="ORF">B296_00028313</name>
</gene>